<organism evidence="2 3">
    <name type="scientific">Armadillidium nasatum</name>
    <dbReference type="NCBI Taxonomy" id="96803"/>
    <lineage>
        <taxon>Eukaryota</taxon>
        <taxon>Metazoa</taxon>
        <taxon>Ecdysozoa</taxon>
        <taxon>Arthropoda</taxon>
        <taxon>Crustacea</taxon>
        <taxon>Multicrustacea</taxon>
        <taxon>Malacostraca</taxon>
        <taxon>Eumalacostraca</taxon>
        <taxon>Peracarida</taxon>
        <taxon>Isopoda</taxon>
        <taxon>Oniscidea</taxon>
        <taxon>Crinocheta</taxon>
        <taxon>Armadillidiidae</taxon>
        <taxon>Armadillidium</taxon>
    </lineage>
</organism>
<protein>
    <submittedName>
        <fullName evidence="2">Uncharacterized protein</fullName>
    </submittedName>
</protein>
<dbReference type="EMBL" id="SEYY01019071">
    <property type="protein sequence ID" value="KAB7498708.1"/>
    <property type="molecule type" value="Genomic_DNA"/>
</dbReference>
<evidence type="ECO:0000313" key="3">
    <source>
        <dbReference type="Proteomes" id="UP000326759"/>
    </source>
</evidence>
<sequence>TPFPSTNRAEDEKVPLVRKSKEKPAFDSVLDEDDFDADVNSLRISESPFQKQSAKSKADSDSGFDVAVDVGKTKEISGIPVACLGLSGFGRGKRKPKN</sequence>
<keyword evidence="3" id="KW-1185">Reference proteome</keyword>
<reference evidence="2 3" key="1">
    <citation type="journal article" date="2019" name="PLoS Biol.">
        <title>Sex chromosomes control vertical transmission of feminizing Wolbachia symbionts in an isopod.</title>
        <authorList>
            <person name="Becking T."/>
            <person name="Chebbi M.A."/>
            <person name="Giraud I."/>
            <person name="Moumen B."/>
            <person name="Laverre T."/>
            <person name="Caubet Y."/>
            <person name="Peccoud J."/>
            <person name="Gilbert C."/>
            <person name="Cordaux R."/>
        </authorList>
    </citation>
    <scope>NUCLEOTIDE SEQUENCE [LARGE SCALE GENOMIC DNA]</scope>
    <source>
        <strain evidence="2">ANa2</strain>
        <tissue evidence="2">Whole body excluding digestive tract and cuticle</tissue>
    </source>
</reference>
<comment type="caution">
    <text evidence="2">The sequence shown here is derived from an EMBL/GenBank/DDBJ whole genome shotgun (WGS) entry which is preliminary data.</text>
</comment>
<name>A0A5N5SXT1_9CRUS</name>
<accession>A0A5N5SXT1</accession>
<feature type="region of interest" description="Disordered" evidence="1">
    <location>
        <begin position="1"/>
        <end position="20"/>
    </location>
</feature>
<gene>
    <name evidence="2" type="ORF">Anas_10717</name>
</gene>
<evidence type="ECO:0000256" key="1">
    <source>
        <dbReference type="SAM" id="MobiDB-lite"/>
    </source>
</evidence>
<proteinExistence type="predicted"/>
<dbReference type="Proteomes" id="UP000326759">
    <property type="component" value="Unassembled WGS sequence"/>
</dbReference>
<evidence type="ECO:0000313" key="2">
    <source>
        <dbReference type="EMBL" id="KAB7498708.1"/>
    </source>
</evidence>
<dbReference type="AlphaFoldDB" id="A0A5N5SXT1"/>
<feature type="non-terminal residue" evidence="2">
    <location>
        <position position="1"/>
    </location>
</feature>